<reference evidence="1" key="1">
    <citation type="journal article" date="2020" name="Stud. Mycol.">
        <title>101 Dothideomycetes genomes: a test case for predicting lifestyles and emergence of pathogens.</title>
        <authorList>
            <person name="Haridas S."/>
            <person name="Albert R."/>
            <person name="Binder M."/>
            <person name="Bloem J."/>
            <person name="Labutti K."/>
            <person name="Salamov A."/>
            <person name="Andreopoulos B."/>
            <person name="Baker S."/>
            <person name="Barry K."/>
            <person name="Bills G."/>
            <person name="Bluhm B."/>
            <person name="Cannon C."/>
            <person name="Castanera R."/>
            <person name="Culley D."/>
            <person name="Daum C."/>
            <person name="Ezra D."/>
            <person name="Gonzalez J."/>
            <person name="Henrissat B."/>
            <person name="Kuo A."/>
            <person name="Liang C."/>
            <person name="Lipzen A."/>
            <person name="Lutzoni F."/>
            <person name="Magnuson J."/>
            <person name="Mondo S."/>
            <person name="Nolan M."/>
            <person name="Ohm R."/>
            <person name="Pangilinan J."/>
            <person name="Park H.-J."/>
            <person name="Ramirez L."/>
            <person name="Alfaro M."/>
            <person name="Sun H."/>
            <person name="Tritt A."/>
            <person name="Yoshinaga Y."/>
            <person name="Zwiers L.-H."/>
            <person name="Turgeon B."/>
            <person name="Goodwin S."/>
            <person name="Spatafora J."/>
            <person name="Crous P."/>
            <person name="Grigoriev I."/>
        </authorList>
    </citation>
    <scope>NUCLEOTIDE SEQUENCE</scope>
    <source>
        <strain evidence="1">CBS 113979</strain>
    </source>
</reference>
<evidence type="ECO:0000313" key="1">
    <source>
        <dbReference type="EMBL" id="KAF1984104.1"/>
    </source>
</evidence>
<protein>
    <submittedName>
        <fullName evidence="1">Uncharacterized protein</fullName>
    </submittedName>
</protein>
<accession>A0A6G1GTH0</accession>
<dbReference type="OrthoDB" id="4149149at2759"/>
<gene>
    <name evidence="1" type="ORF">K402DRAFT_406325</name>
</gene>
<evidence type="ECO:0000313" key="2">
    <source>
        <dbReference type="Proteomes" id="UP000800041"/>
    </source>
</evidence>
<organism evidence="1 2">
    <name type="scientific">Aulographum hederae CBS 113979</name>
    <dbReference type="NCBI Taxonomy" id="1176131"/>
    <lineage>
        <taxon>Eukaryota</taxon>
        <taxon>Fungi</taxon>
        <taxon>Dikarya</taxon>
        <taxon>Ascomycota</taxon>
        <taxon>Pezizomycotina</taxon>
        <taxon>Dothideomycetes</taxon>
        <taxon>Pleosporomycetidae</taxon>
        <taxon>Aulographales</taxon>
        <taxon>Aulographaceae</taxon>
    </lineage>
</organism>
<dbReference type="AlphaFoldDB" id="A0A6G1GTH0"/>
<keyword evidence="2" id="KW-1185">Reference proteome</keyword>
<proteinExistence type="predicted"/>
<dbReference type="EMBL" id="ML977170">
    <property type="protein sequence ID" value="KAF1984104.1"/>
    <property type="molecule type" value="Genomic_DNA"/>
</dbReference>
<sequence length="413" mass="47581">MRASAPEIEAYEDAEANEDTRKDVNLMIVDLYVYNAIKSLLAERTGDAGANQARPGADLPLEMIDSMWTVLRKGHPGESEDPMFLFRLRLLKFLTLYCRRFSSSSVYPDTKTLEAMRDANSRRAKAFDPTKCIEDPTNYPDDYPESVEFIELLEEEYNNTDTLSPEEISVNRKLFLEQLKIREEDAPDYPSPKVLSLMDLLPMFMSVLSSRCTIRNQRLLLGHVRFCQEGPFGCEDEEWMRERTGSKRLQGLCGEDMDLCTGMMFQAVMEQFLVYGAEGYEVIEEAFAWGSQERDEEDDEDEEEDVKHMEEWEEDAADVYEKLSKELGWDVSRFATMERLAPPNDISYVEHLENLREKYPISAFEHHLMARLTCFINHAPAPVLVQLEGGRMDGLTEEETDAFKMRVGLPVED</sequence>
<name>A0A6G1GTH0_9PEZI</name>
<dbReference type="Proteomes" id="UP000800041">
    <property type="component" value="Unassembled WGS sequence"/>
</dbReference>